<evidence type="ECO:0000259" key="7">
    <source>
        <dbReference type="Pfam" id="PF21365"/>
    </source>
</evidence>
<protein>
    <submittedName>
        <fullName evidence="8">Alpha-xylosidase</fullName>
        <ecNumber evidence="8">3.2.1.177</ecNumber>
    </submittedName>
</protein>
<feature type="domain" description="Glycoside hydrolase family 31 TIM barrel" evidence="5">
    <location>
        <begin position="259"/>
        <end position="576"/>
    </location>
</feature>
<dbReference type="InterPro" id="IPR017853">
    <property type="entry name" value="GH"/>
</dbReference>
<organism evidence="8 9">
    <name type="scientific">Actinomadura alba</name>
    <dbReference type="NCBI Taxonomy" id="406431"/>
    <lineage>
        <taxon>Bacteria</taxon>
        <taxon>Bacillati</taxon>
        <taxon>Actinomycetota</taxon>
        <taxon>Actinomycetes</taxon>
        <taxon>Streptosporangiales</taxon>
        <taxon>Thermomonosporaceae</taxon>
        <taxon>Actinomadura</taxon>
    </lineage>
</organism>
<dbReference type="EMBL" id="JABVEC010000005">
    <property type="protein sequence ID" value="MBC6465816.1"/>
    <property type="molecule type" value="Genomic_DNA"/>
</dbReference>
<comment type="caution">
    <text evidence="8">The sequence shown here is derived from an EMBL/GenBank/DDBJ whole genome shotgun (WGS) entry which is preliminary data.</text>
</comment>
<dbReference type="InterPro" id="IPR048395">
    <property type="entry name" value="Glyco_hydro_31_C"/>
</dbReference>
<dbReference type="Proteomes" id="UP000805614">
    <property type="component" value="Unassembled WGS sequence"/>
</dbReference>
<dbReference type="CDD" id="cd06593">
    <property type="entry name" value="GH31_xylosidase_YicI"/>
    <property type="match status" value="1"/>
</dbReference>
<evidence type="ECO:0000256" key="3">
    <source>
        <dbReference type="ARBA" id="ARBA00023295"/>
    </source>
</evidence>
<dbReference type="SUPFAM" id="SSF51011">
    <property type="entry name" value="Glycosyl hydrolase domain"/>
    <property type="match status" value="1"/>
</dbReference>
<dbReference type="InterPro" id="IPR011013">
    <property type="entry name" value="Gal_mutarotase_sf_dom"/>
</dbReference>
<dbReference type="InterPro" id="IPR025887">
    <property type="entry name" value="Glyco_hydro_31_N_dom"/>
</dbReference>
<dbReference type="InterPro" id="IPR013780">
    <property type="entry name" value="Glyco_hydro_b"/>
</dbReference>
<dbReference type="CDD" id="cd14752">
    <property type="entry name" value="GH31_N"/>
    <property type="match status" value="1"/>
</dbReference>
<dbReference type="Pfam" id="PF01055">
    <property type="entry name" value="Glyco_hydro_31_2nd"/>
    <property type="match status" value="1"/>
</dbReference>
<feature type="domain" description="Glycoside hydrolase family 31 N-terminal" evidence="6">
    <location>
        <begin position="57"/>
        <end position="216"/>
    </location>
</feature>
<dbReference type="EC" id="3.2.1.177" evidence="8"/>
<feature type="domain" description="Glycosyl hydrolase family 31 C-terminal" evidence="7">
    <location>
        <begin position="587"/>
        <end position="672"/>
    </location>
</feature>
<evidence type="ECO:0000259" key="5">
    <source>
        <dbReference type="Pfam" id="PF01055"/>
    </source>
</evidence>
<keyword evidence="2 4" id="KW-0378">Hydrolase</keyword>
<dbReference type="Pfam" id="PF21365">
    <property type="entry name" value="Glyco_hydro_31_3rd"/>
    <property type="match status" value="1"/>
</dbReference>
<evidence type="ECO:0000256" key="2">
    <source>
        <dbReference type="ARBA" id="ARBA00022801"/>
    </source>
</evidence>
<gene>
    <name evidence="8" type="primary">yicI</name>
    <name evidence="8" type="ORF">HKK74_09945</name>
</gene>
<accession>A0ABR7LLW0</accession>
<evidence type="ECO:0000256" key="4">
    <source>
        <dbReference type="RuleBase" id="RU361185"/>
    </source>
</evidence>
<evidence type="ECO:0000313" key="9">
    <source>
        <dbReference type="Proteomes" id="UP000805614"/>
    </source>
</evidence>
<dbReference type="InterPro" id="IPR050985">
    <property type="entry name" value="Alpha-glycosidase_related"/>
</dbReference>
<reference evidence="8 9" key="1">
    <citation type="submission" date="2020-06" db="EMBL/GenBank/DDBJ databases">
        <title>Actinomadura xiongansis sp. nov., isolated from soil of Baiyangdian.</title>
        <authorList>
            <person name="Zhang X."/>
        </authorList>
    </citation>
    <scope>NUCLEOTIDE SEQUENCE [LARGE SCALE GENOMIC DNA]</scope>
    <source>
        <strain evidence="8 9">HBUM206468</strain>
    </source>
</reference>
<dbReference type="SUPFAM" id="SSF51445">
    <property type="entry name" value="(Trans)glycosidases"/>
    <property type="match status" value="1"/>
</dbReference>
<dbReference type="PANTHER" id="PTHR43053">
    <property type="entry name" value="GLYCOSIDASE FAMILY 31"/>
    <property type="match status" value="1"/>
</dbReference>
<dbReference type="RefSeq" id="WP_187242811.1">
    <property type="nucleotide sequence ID" value="NZ_BAAAOK010000006.1"/>
</dbReference>
<name>A0ABR7LLW0_9ACTN</name>
<evidence type="ECO:0000256" key="1">
    <source>
        <dbReference type="ARBA" id="ARBA00007806"/>
    </source>
</evidence>
<dbReference type="PANTHER" id="PTHR43053:SF4">
    <property type="entry name" value="MYOGENESIS-REGULATING GLYCOSIDASE"/>
    <property type="match status" value="1"/>
</dbReference>
<comment type="similarity">
    <text evidence="1 4">Belongs to the glycosyl hydrolase 31 family.</text>
</comment>
<sequence>MKFTDGYWMLRKGVHAAHPVEVLDCTVASRTLVVHAPTKRIRHRGDLLKGPLVTIAYSSPMPDVIGVKITHFAGEAPQRPEFQLQDGSADPRISVGDDAAVLASGALSVRVDRGEEWRVDFLAGDRRLTTSGPKAVAFLETGDGGHYIREQLELGVDHHVYGLGERFGPLVKNGQTVDIWNADGGTASEQAYKNVPFLLTDGGYGVFVNHPGAVSFEVASEAVSRTQFSVEGQSMEYFLIYGPTPKEILRKYTALTGRPARLPAWSYGLWLSTSFTTSYDEATVTEFIDGMAERDLPFSVFHFDCFWMREYNWCDFEWDPRTFPEPRAMLDRLKSQGRDRGGLRISLWINPYIAQRSPLFAEGKALGYLLKRPNGDVWQWDLWQPGMGLVDFTNPEAREWYASKLDALLDMGVDCFKTDFGERVPTDVEYFDGSDPERMHNYYTHLYNQTVFDLLRKRRGEAEAVVFARSATAGTQRFPVHWGGDSESTFAAMAESLRGGLSLGMSGFGYWSHDIGGFEGTPDAALFKRWIAFGLLSSHSRLHGSHSYRVPWLFDDEAVDVLRSFTRLKLSLMPYLSGAARQASAEGIPMMRAMVVEFPDDPACAHLDRQYMFGDDLLVAPVFSADGEVSYYVPEGTWTHYLSGRRVTGPRWVRERHGFDSLPLLVRPGAVVPVGAVDDRPDYDHAAGVTLRAYELTDGATVTTAIPGPDGESAATFTTTRHGGEVRVEAAGAPPGWRVLLVGVRSVESVGGGTATEHEQGTLVQAEQDTLSIRGIS</sequence>
<keyword evidence="9" id="KW-1185">Reference proteome</keyword>
<evidence type="ECO:0000313" key="8">
    <source>
        <dbReference type="EMBL" id="MBC6465816.1"/>
    </source>
</evidence>
<dbReference type="GO" id="GO:0061634">
    <property type="term" value="F:alpha-D-xyloside xylohydrolase"/>
    <property type="evidence" value="ECO:0007669"/>
    <property type="project" value="UniProtKB-EC"/>
</dbReference>
<keyword evidence="3 4" id="KW-0326">Glycosidase</keyword>
<dbReference type="Gene3D" id="2.60.40.1760">
    <property type="entry name" value="glycosyl hydrolase (family 31)"/>
    <property type="match status" value="1"/>
</dbReference>
<dbReference type="Gene3D" id="3.20.20.80">
    <property type="entry name" value="Glycosidases"/>
    <property type="match status" value="1"/>
</dbReference>
<dbReference type="Gene3D" id="2.60.40.1180">
    <property type="entry name" value="Golgi alpha-mannosidase II"/>
    <property type="match status" value="2"/>
</dbReference>
<dbReference type="SUPFAM" id="SSF117125">
    <property type="entry name" value="Putative glucosidase YicI, C-terminal domain"/>
    <property type="match status" value="1"/>
</dbReference>
<dbReference type="SUPFAM" id="SSF74650">
    <property type="entry name" value="Galactose mutarotase-like"/>
    <property type="match status" value="1"/>
</dbReference>
<proteinExistence type="inferred from homology"/>
<dbReference type="NCBIfam" id="NF007940">
    <property type="entry name" value="PRK10658.1"/>
    <property type="match status" value="1"/>
</dbReference>
<dbReference type="Pfam" id="PF13802">
    <property type="entry name" value="Gal_mutarotas_2"/>
    <property type="match status" value="1"/>
</dbReference>
<dbReference type="InterPro" id="IPR000322">
    <property type="entry name" value="Glyco_hydro_31_TIM"/>
</dbReference>
<evidence type="ECO:0000259" key="6">
    <source>
        <dbReference type="Pfam" id="PF13802"/>
    </source>
</evidence>